<feature type="region of interest" description="Disordered" evidence="1">
    <location>
        <begin position="113"/>
        <end position="143"/>
    </location>
</feature>
<evidence type="ECO:0000313" key="2">
    <source>
        <dbReference type="EMBL" id="OLP92187.1"/>
    </source>
</evidence>
<evidence type="ECO:0000313" key="3">
    <source>
        <dbReference type="Proteomes" id="UP000186817"/>
    </source>
</evidence>
<dbReference type="AlphaFoldDB" id="A0A1Q9DAK5"/>
<accession>A0A1Q9DAK5</accession>
<dbReference type="Proteomes" id="UP000186817">
    <property type="component" value="Unassembled WGS sequence"/>
</dbReference>
<keyword evidence="3" id="KW-1185">Reference proteome</keyword>
<feature type="region of interest" description="Disordered" evidence="1">
    <location>
        <begin position="626"/>
        <end position="646"/>
    </location>
</feature>
<evidence type="ECO:0000256" key="1">
    <source>
        <dbReference type="SAM" id="MobiDB-lite"/>
    </source>
</evidence>
<organism evidence="2 3">
    <name type="scientific">Symbiodinium microadriaticum</name>
    <name type="common">Dinoflagellate</name>
    <name type="synonym">Zooxanthella microadriatica</name>
    <dbReference type="NCBI Taxonomy" id="2951"/>
    <lineage>
        <taxon>Eukaryota</taxon>
        <taxon>Sar</taxon>
        <taxon>Alveolata</taxon>
        <taxon>Dinophyceae</taxon>
        <taxon>Suessiales</taxon>
        <taxon>Symbiodiniaceae</taxon>
        <taxon>Symbiodinium</taxon>
    </lineage>
</organism>
<gene>
    <name evidence="2" type="ORF">AK812_SmicGene26034</name>
</gene>
<sequence length="679" mass="73484">MALSLLEAGDRFPSPAIFTRHLLPFDASLVTVLLFHAFHGLRPLSHRVSWQNKECAEVRRSGSAVSEPVEVSVFPERPSNWLLMPLQAFILSLARRLRLESLDPFHHAFEVPALSEPKPPGKGESDKAAFAASPLLPGGTRDRELEPVSYKGLQGQRGVALFRGAEARRGSPEAALAPLAAFPLRKAQETPSFFLTSKSQIRAASKLGFVLAVALILFLGKRGTPGTVGSLAFLKGSANGSGPGCALGSGRGPVPRAAVCLAALVRQPWPRLQCPTEWSFVPRRHSVSTGSTGTELGCFTVWVRERYLDSARDIVRSASSKALRVCPSKSMSCETRPRKKSLVPLRSAAHGLRVCDSTDAESPDAAYVGRRPTSSQKEQSVGIGTLPGTVYMAQASSKLSKGDSEEATGQEAFGGAMCSPEIAQRWPQSRCEETTHRTYRAFEDAACEAFASEAASEAICDLPVLWHRFRSTTPSPRRLSEPLRRLTARTVCRSESSPSVLSEAAGEADTEAVAFEYSSHELVLHTVLSQLAACLFPLPASKFVASERRLRPNDVAKLKVTVRQADADRPLTLGEGQGNRQLLLRSPAVVLFALRWPLLGPLTVLASGARCNHGALPQVRITGAVTPRRGRNTTGDTTGDTTGAALPPRWRAEADVEVRFSTILDRELRSPSREKRENT</sequence>
<proteinExistence type="predicted"/>
<dbReference type="EMBL" id="LSRX01000632">
    <property type="protein sequence ID" value="OLP92187.1"/>
    <property type="molecule type" value="Genomic_DNA"/>
</dbReference>
<reference evidence="2 3" key="1">
    <citation type="submission" date="2016-02" db="EMBL/GenBank/DDBJ databases">
        <title>Genome analysis of coral dinoflagellate symbionts highlights evolutionary adaptations to a symbiotic lifestyle.</title>
        <authorList>
            <person name="Aranda M."/>
            <person name="Li Y."/>
            <person name="Liew Y.J."/>
            <person name="Baumgarten S."/>
            <person name="Simakov O."/>
            <person name="Wilson M."/>
            <person name="Piel J."/>
            <person name="Ashoor H."/>
            <person name="Bougouffa S."/>
            <person name="Bajic V.B."/>
            <person name="Ryu T."/>
            <person name="Ravasi T."/>
            <person name="Bayer T."/>
            <person name="Micklem G."/>
            <person name="Kim H."/>
            <person name="Bhak J."/>
            <person name="Lajeunesse T.C."/>
            <person name="Voolstra C.R."/>
        </authorList>
    </citation>
    <scope>NUCLEOTIDE SEQUENCE [LARGE SCALE GENOMIC DNA]</scope>
    <source>
        <strain evidence="2 3">CCMP2467</strain>
    </source>
</reference>
<feature type="compositionally biased region" description="Low complexity" evidence="1">
    <location>
        <begin position="633"/>
        <end position="643"/>
    </location>
</feature>
<protein>
    <submittedName>
        <fullName evidence="2">Uncharacterized protein</fullName>
    </submittedName>
</protein>
<name>A0A1Q9DAK5_SYMMI</name>
<comment type="caution">
    <text evidence="2">The sequence shown here is derived from an EMBL/GenBank/DDBJ whole genome shotgun (WGS) entry which is preliminary data.</text>
</comment>